<dbReference type="Proteomes" id="UP000230233">
    <property type="component" value="Chromosome V"/>
</dbReference>
<comment type="caution">
    <text evidence="2">The sequence shown here is derived from an EMBL/GenBank/DDBJ whole genome shotgun (WGS) entry which is preliminary data.</text>
</comment>
<dbReference type="STRING" id="1611254.A0A2G5TAL6"/>
<keyword evidence="1" id="KW-0732">Signal</keyword>
<protein>
    <submittedName>
        <fullName evidence="2">Uncharacterized protein</fullName>
    </submittedName>
</protein>
<gene>
    <name evidence="2" type="primary">Cni-nlp-34</name>
    <name evidence="2" type="synonym">Cnig_chr_V.g17684</name>
    <name evidence="2" type="ORF">B9Z55_017684</name>
</gene>
<feature type="chain" id="PRO_5013909022" evidence="1">
    <location>
        <begin position="23"/>
        <end position="67"/>
    </location>
</feature>
<dbReference type="AlphaFoldDB" id="A0A2G5TAL6"/>
<reference evidence="3" key="1">
    <citation type="submission" date="2017-10" db="EMBL/GenBank/DDBJ databases">
        <title>Rapid genome shrinkage in a self-fertile nematode reveals novel sperm competition proteins.</title>
        <authorList>
            <person name="Yin D."/>
            <person name="Schwarz E.M."/>
            <person name="Thomas C.G."/>
            <person name="Felde R.L."/>
            <person name="Korf I.F."/>
            <person name="Cutter A.D."/>
            <person name="Schartner C.M."/>
            <person name="Ralston E.J."/>
            <person name="Meyer B.J."/>
            <person name="Haag E.S."/>
        </authorList>
    </citation>
    <scope>NUCLEOTIDE SEQUENCE [LARGE SCALE GENOMIC DNA]</scope>
    <source>
        <strain evidence="3">JU1422</strain>
    </source>
</reference>
<feature type="signal peptide" evidence="1">
    <location>
        <begin position="1"/>
        <end position="22"/>
    </location>
</feature>
<accession>A0A2G5TAL6</accession>
<organism evidence="2 3">
    <name type="scientific">Caenorhabditis nigoni</name>
    <dbReference type="NCBI Taxonomy" id="1611254"/>
    <lineage>
        <taxon>Eukaryota</taxon>
        <taxon>Metazoa</taxon>
        <taxon>Ecdysozoa</taxon>
        <taxon>Nematoda</taxon>
        <taxon>Chromadorea</taxon>
        <taxon>Rhabditida</taxon>
        <taxon>Rhabditina</taxon>
        <taxon>Rhabditomorpha</taxon>
        <taxon>Rhabditoidea</taxon>
        <taxon>Rhabditidae</taxon>
        <taxon>Peloderinae</taxon>
        <taxon>Caenorhabditis</taxon>
    </lineage>
</organism>
<evidence type="ECO:0000313" key="3">
    <source>
        <dbReference type="Proteomes" id="UP000230233"/>
    </source>
</evidence>
<proteinExistence type="predicted"/>
<name>A0A2G5TAL6_9PELO</name>
<dbReference type="EMBL" id="PDUG01000005">
    <property type="protein sequence ID" value="PIC24287.1"/>
    <property type="molecule type" value="Genomic_DNA"/>
</dbReference>
<keyword evidence="3" id="KW-1185">Reference proteome</keyword>
<evidence type="ECO:0000256" key="1">
    <source>
        <dbReference type="SAM" id="SignalP"/>
    </source>
</evidence>
<evidence type="ECO:0000313" key="2">
    <source>
        <dbReference type="EMBL" id="PIC24287.1"/>
    </source>
</evidence>
<sequence>MISAQLFFLVLLIACLLAFANAQWGYGYRPYGYGGYGGYGGWGHHHHHHGGWGRPWGYRPYGWGWGK</sequence>